<comment type="caution">
    <text evidence="1">The sequence shown here is derived from an EMBL/GenBank/DDBJ whole genome shotgun (WGS) entry which is preliminary data.</text>
</comment>
<dbReference type="EMBL" id="POUA01000301">
    <property type="protein sequence ID" value="PZG33040.1"/>
    <property type="molecule type" value="Genomic_DNA"/>
</dbReference>
<evidence type="ECO:0000313" key="1">
    <source>
        <dbReference type="EMBL" id="PZG33040.1"/>
    </source>
</evidence>
<dbReference type="AlphaFoldDB" id="A0A2W2G6J2"/>
<reference evidence="1 2" key="1">
    <citation type="submission" date="2018-01" db="EMBL/GenBank/DDBJ databases">
        <title>Draft genome sequence of Sphaerisporangium sp. 7K107.</title>
        <authorList>
            <person name="Sahin N."/>
            <person name="Saygin H."/>
            <person name="Ay H."/>
        </authorList>
    </citation>
    <scope>NUCLEOTIDE SEQUENCE [LARGE SCALE GENOMIC DNA]</scope>
    <source>
        <strain evidence="1 2">7K107</strain>
    </source>
</reference>
<accession>A0A2W2G6J2</accession>
<proteinExistence type="predicted"/>
<keyword evidence="2" id="KW-1185">Reference proteome</keyword>
<gene>
    <name evidence="1" type="ORF">C1I98_29025</name>
</gene>
<protein>
    <submittedName>
        <fullName evidence="1">Uncharacterized protein</fullName>
    </submittedName>
</protein>
<name>A0A2W2G6J2_9ACTN</name>
<sequence>MLGRPGGRESMSWRVGRVEGVPSSWGGTSAAGVCERALPVSPAATDCHKRGGVAVCAPPDLLWSGGRCGRPDARPSLFVRRRRGLITVS</sequence>
<dbReference type="Proteomes" id="UP000248544">
    <property type="component" value="Unassembled WGS sequence"/>
</dbReference>
<evidence type="ECO:0000313" key="2">
    <source>
        <dbReference type="Proteomes" id="UP000248544"/>
    </source>
</evidence>
<organism evidence="1 2">
    <name type="scientific">Spongiactinospora gelatinilytica</name>
    <dbReference type="NCBI Taxonomy" id="2666298"/>
    <lineage>
        <taxon>Bacteria</taxon>
        <taxon>Bacillati</taxon>
        <taxon>Actinomycetota</taxon>
        <taxon>Actinomycetes</taxon>
        <taxon>Streptosporangiales</taxon>
        <taxon>Streptosporangiaceae</taxon>
        <taxon>Spongiactinospora</taxon>
    </lineage>
</organism>